<keyword evidence="3" id="KW-1003">Cell membrane</keyword>
<dbReference type="Pfam" id="PF02417">
    <property type="entry name" value="Chromate_transp"/>
    <property type="match status" value="2"/>
</dbReference>
<keyword evidence="4 7" id="KW-0812">Transmembrane</keyword>
<feature type="transmembrane region" description="Helical" evidence="7">
    <location>
        <begin position="294"/>
        <end position="313"/>
    </location>
</feature>
<evidence type="ECO:0000256" key="6">
    <source>
        <dbReference type="ARBA" id="ARBA00023136"/>
    </source>
</evidence>
<keyword evidence="6 7" id="KW-0472">Membrane</keyword>
<dbReference type="PIRSF" id="PIRSF004810">
    <property type="entry name" value="ChrA"/>
    <property type="match status" value="1"/>
</dbReference>
<dbReference type="GO" id="GO:0005886">
    <property type="term" value="C:plasma membrane"/>
    <property type="evidence" value="ECO:0007669"/>
    <property type="project" value="UniProtKB-SubCell"/>
</dbReference>
<evidence type="ECO:0000256" key="3">
    <source>
        <dbReference type="ARBA" id="ARBA00022475"/>
    </source>
</evidence>
<reference evidence="8" key="2">
    <citation type="submission" date="2023-04" db="EMBL/GenBank/DDBJ databases">
        <authorList>
            <person name="Beletskiy A.V."/>
            <person name="Mardanov A.V."/>
            <person name="Ravin N.V."/>
        </authorList>
    </citation>
    <scope>NUCLEOTIDE SEQUENCE</scope>
    <source>
        <strain evidence="8">GKL-01</strain>
    </source>
</reference>
<sequence>MLLNTADLHYPSLNQALRYWFKLGFISFGGPAGQIAMLHQEMVEKRRWISERRFLHALNYCMLLPGPEAMQLVVYIGWLLHGVWGGLLAGLSFIVPGFLILCSLAALYLAWGDVPAVQAVFHGIKPAVVAIVCYAAWRIGQRTLKQAWLWGIALASFIALTVFKISFGWIVLAAGSIGLLVYKLKPGLFKHDGHNEAQAAHTEALIGDDTPSPAYAQFKLKRLLLTLAGFLTLWLVSLGLLLAASPLLSNMGLFFTKTAFLTIGGAYAVLPYVYHGAVEHYQWLSAVQMMDGLALGETTPGPLIMIVTWIGYLGGVSQQVAANSLVAGLIGASVTTFYTFLPSFLFIFAGAPLVEATRFTPQFTAPLTAITAAVVGVIANLALFFAWHTFWFDSNTQPAHQIDVFAIVMAICAFIALWKYQVDVLKVIVVCAFVGLITFWL</sequence>
<dbReference type="GO" id="GO:0015109">
    <property type="term" value="F:chromate transmembrane transporter activity"/>
    <property type="evidence" value="ECO:0007669"/>
    <property type="project" value="InterPro"/>
</dbReference>
<comment type="subcellular location">
    <subcellularLocation>
        <location evidence="1">Cell membrane</location>
        <topology evidence="1">Multi-pass membrane protein</topology>
    </subcellularLocation>
</comment>
<dbReference type="KEGG" id="tdu:QJT80_09625"/>
<evidence type="ECO:0000256" key="7">
    <source>
        <dbReference type="SAM" id="Phobius"/>
    </source>
</evidence>
<dbReference type="Proteomes" id="UP001300672">
    <property type="component" value="Chromosome"/>
</dbReference>
<gene>
    <name evidence="8" type="primary">chrA</name>
    <name evidence="8" type="ORF">QJT80_09625</name>
</gene>
<keyword evidence="5 7" id="KW-1133">Transmembrane helix</keyword>
<protein>
    <submittedName>
        <fullName evidence="8">Chromate efflux transporter</fullName>
    </submittedName>
</protein>
<reference evidence="8" key="1">
    <citation type="journal article" date="2023" name="Int. J. Mol. Sci.">
        <title>Metagenomics Revealed a New Genus 'Candidatus Thiocaldithrix dubininis' gen. nov., sp. nov. and a New Species 'Candidatus Thiothrix putei' sp. nov. in the Family Thiotrichaceae, Some Members of Which Have Traits of Both Na+- and H+-Motive Energetics.</title>
        <authorList>
            <person name="Ravin N.V."/>
            <person name="Muntyan M.S."/>
            <person name="Smolyakov D.D."/>
            <person name="Rudenko T.S."/>
            <person name="Beletsky A.V."/>
            <person name="Mardanov A.V."/>
            <person name="Grabovich M.Y."/>
        </authorList>
    </citation>
    <scope>NUCLEOTIDE SEQUENCE</scope>
    <source>
        <strain evidence="8">GKL-01</strain>
    </source>
</reference>
<proteinExistence type="inferred from homology"/>
<dbReference type="NCBIfam" id="TIGR00937">
    <property type="entry name" value="2A51"/>
    <property type="match status" value="1"/>
</dbReference>
<dbReference type="PANTHER" id="PTHR33567">
    <property type="entry name" value="CHROMATE ION TRANSPORTER (EUROFUNG)"/>
    <property type="match status" value="1"/>
</dbReference>
<feature type="transmembrane region" description="Helical" evidence="7">
    <location>
        <begin position="149"/>
        <end position="182"/>
    </location>
</feature>
<feature type="transmembrane region" description="Helical" evidence="7">
    <location>
        <begin position="363"/>
        <end position="387"/>
    </location>
</feature>
<evidence type="ECO:0000313" key="8">
    <source>
        <dbReference type="EMBL" id="WGZ92381.1"/>
    </source>
</evidence>
<feature type="transmembrane region" description="Helical" evidence="7">
    <location>
        <begin position="223"/>
        <end position="248"/>
    </location>
</feature>
<feature type="transmembrane region" description="Helical" evidence="7">
    <location>
        <begin position="399"/>
        <end position="417"/>
    </location>
</feature>
<feature type="transmembrane region" description="Helical" evidence="7">
    <location>
        <begin position="60"/>
        <end position="80"/>
    </location>
</feature>
<evidence type="ECO:0000256" key="1">
    <source>
        <dbReference type="ARBA" id="ARBA00004651"/>
    </source>
</evidence>
<dbReference type="EMBL" id="CP124755">
    <property type="protein sequence ID" value="WGZ92381.1"/>
    <property type="molecule type" value="Genomic_DNA"/>
</dbReference>
<dbReference type="PANTHER" id="PTHR33567:SF3">
    <property type="entry name" value="CHROMATE ION TRANSPORTER (EUROFUNG)"/>
    <property type="match status" value="1"/>
</dbReference>
<dbReference type="AlphaFoldDB" id="A0AA95HCQ6"/>
<organism evidence="8">
    <name type="scientific">Candidatus Thiocaldithrix dubininis</name>
    <dbReference type="NCBI Taxonomy" id="3080823"/>
    <lineage>
        <taxon>Bacteria</taxon>
        <taxon>Pseudomonadati</taxon>
        <taxon>Pseudomonadota</taxon>
        <taxon>Gammaproteobacteria</taxon>
        <taxon>Thiotrichales</taxon>
        <taxon>Thiotrichaceae</taxon>
        <taxon>Candidatus Thiocaldithrix</taxon>
    </lineage>
</organism>
<feature type="transmembrane region" description="Helical" evidence="7">
    <location>
        <begin position="86"/>
        <end position="109"/>
    </location>
</feature>
<name>A0AA95HCQ6_9GAMM</name>
<feature type="transmembrane region" description="Helical" evidence="7">
    <location>
        <begin position="325"/>
        <end position="351"/>
    </location>
</feature>
<evidence type="ECO:0000256" key="4">
    <source>
        <dbReference type="ARBA" id="ARBA00022692"/>
    </source>
</evidence>
<feature type="transmembrane region" description="Helical" evidence="7">
    <location>
        <begin position="424"/>
        <end position="440"/>
    </location>
</feature>
<evidence type="ECO:0000256" key="5">
    <source>
        <dbReference type="ARBA" id="ARBA00022989"/>
    </source>
</evidence>
<dbReference type="InterPro" id="IPR014047">
    <property type="entry name" value="Chr_Tranpt_l_chain"/>
</dbReference>
<feature type="transmembrane region" description="Helical" evidence="7">
    <location>
        <begin position="254"/>
        <end position="274"/>
    </location>
</feature>
<feature type="transmembrane region" description="Helical" evidence="7">
    <location>
        <begin position="116"/>
        <end position="137"/>
    </location>
</feature>
<feature type="transmembrane region" description="Helical" evidence="7">
    <location>
        <begin position="20"/>
        <end position="39"/>
    </location>
</feature>
<dbReference type="InterPro" id="IPR003370">
    <property type="entry name" value="Chromate_transpt"/>
</dbReference>
<evidence type="ECO:0000256" key="2">
    <source>
        <dbReference type="ARBA" id="ARBA00005262"/>
    </source>
</evidence>
<accession>A0AA95HCQ6</accession>
<comment type="similarity">
    <text evidence="2">Belongs to the chromate ion transporter (CHR) (TC 2.A.51) family.</text>
</comment>